<gene>
    <name evidence="1" type="ORF">DPMN_086990</name>
</gene>
<reference evidence="1" key="1">
    <citation type="journal article" date="2019" name="bioRxiv">
        <title>The Genome of the Zebra Mussel, Dreissena polymorpha: A Resource for Invasive Species Research.</title>
        <authorList>
            <person name="McCartney M.A."/>
            <person name="Auch B."/>
            <person name="Kono T."/>
            <person name="Mallez S."/>
            <person name="Zhang Y."/>
            <person name="Obille A."/>
            <person name="Becker A."/>
            <person name="Abrahante J.E."/>
            <person name="Garbe J."/>
            <person name="Badalamenti J.P."/>
            <person name="Herman A."/>
            <person name="Mangelson H."/>
            <person name="Liachko I."/>
            <person name="Sullivan S."/>
            <person name="Sone E.D."/>
            <person name="Koren S."/>
            <person name="Silverstein K.A.T."/>
            <person name="Beckman K.B."/>
            <person name="Gohl D.M."/>
        </authorList>
    </citation>
    <scope>NUCLEOTIDE SEQUENCE</scope>
    <source>
        <strain evidence="1">Duluth1</strain>
        <tissue evidence="1">Whole animal</tissue>
    </source>
</reference>
<proteinExistence type="predicted"/>
<keyword evidence="2" id="KW-1185">Reference proteome</keyword>
<protein>
    <submittedName>
        <fullName evidence="1">Uncharacterized protein</fullName>
    </submittedName>
</protein>
<evidence type="ECO:0000313" key="2">
    <source>
        <dbReference type="Proteomes" id="UP000828390"/>
    </source>
</evidence>
<reference evidence="1" key="2">
    <citation type="submission" date="2020-11" db="EMBL/GenBank/DDBJ databases">
        <authorList>
            <person name="McCartney M.A."/>
            <person name="Auch B."/>
            <person name="Kono T."/>
            <person name="Mallez S."/>
            <person name="Becker A."/>
            <person name="Gohl D.M."/>
            <person name="Silverstein K.A.T."/>
            <person name="Koren S."/>
            <person name="Bechman K.B."/>
            <person name="Herman A."/>
            <person name="Abrahante J.E."/>
            <person name="Garbe J."/>
        </authorList>
    </citation>
    <scope>NUCLEOTIDE SEQUENCE</scope>
    <source>
        <strain evidence="1">Duluth1</strain>
        <tissue evidence="1">Whole animal</tissue>
    </source>
</reference>
<organism evidence="1 2">
    <name type="scientific">Dreissena polymorpha</name>
    <name type="common">Zebra mussel</name>
    <name type="synonym">Mytilus polymorpha</name>
    <dbReference type="NCBI Taxonomy" id="45954"/>
    <lineage>
        <taxon>Eukaryota</taxon>
        <taxon>Metazoa</taxon>
        <taxon>Spiralia</taxon>
        <taxon>Lophotrochozoa</taxon>
        <taxon>Mollusca</taxon>
        <taxon>Bivalvia</taxon>
        <taxon>Autobranchia</taxon>
        <taxon>Heteroconchia</taxon>
        <taxon>Euheterodonta</taxon>
        <taxon>Imparidentia</taxon>
        <taxon>Neoheterodontei</taxon>
        <taxon>Myida</taxon>
        <taxon>Dreissenoidea</taxon>
        <taxon>Dreissenidae</taxon>
        <taxon>Dreissena</taxon>
    </lineage>
</organism>
<comment type="caution">
    <text evidence="1">The sequence shown here is derived from an EMBL/GenBank/DDBJ whole genome shotgun (WGS) entry which is preliminary data.</text>
</comment>
<evidence type="ECO:0000313" key="1">
    <source>
        <dbReference type="EMBL" id="KAH3844728.1"/>
    </source>
</evidence>
<dbReference type="EMBL" id="JAIWYP010000003">
    <property type="protein sequence ID" value="KAH3844728.1"/>
    <property type="molecule type" value="Genomic_DNA"/>
</dbReference>
<accession>A0A9D4KS69</accession>
<dbReference type="AlphaFoldDB" id="A0A9D4KS69"/>
<dbReference type="Proteomes" id="UP000828390">
    <property type="component" value="Unassembled WGS sequence"/>
</dbReference>
<sequence length="119" mass="13502">MRPNGTQVLVVNRSTGSMSYINLDGVKKNATQSFHRYAQRPSAIHFTRSGKLLICDEKFNTVLEFEPRLITLATCSDGVDFPRCVYYCNGNDNIIVGQRKDTLLIMKILTFFPNDCSYP</sequence>
<dbReference type="Gene3D" id="2.120.10.30">
    <property type="entry name" value="TolB, C-terminal domain"/>
    <property type="match status" value="1"/>
</dbReference>
<dbReference type="InterPro" id="IPR011042">
    <property type="entry name" value="6-blade_b-propeller_TolB-like"/>
</dbReference>
<name>A0A9D4KS69_DREPO</name>
<dbReference type="SUPFAM" id="SSF63829">
    <property type="entry name" value="Calcium-dependent phosphotriesterase"/>
    <property type="match status" value="1"/>
</dbReference>